<keyword evidence="2 5" id="KW-0812">Transmembrane</keyword>
<evidence type="ECO:0000256" key="3">
    <source>
        <dbReference type="ARBA" id="ARBA00022989"/>
    </source>
</evidence>
<feature type="transmembrane region" description="Helical" evidence="5">
    <location>
        <begin position="145"/>
        <end position="165"/>
    </location>
</feature>
<evidence type="ECO:0000313" key="6">
    <source>
        <dbReference type="EMBL" id="KAF0747841.1"/>
    </source>
</evidence>
<dbReference type="GO" id="GO:0016020">
    <property type="term" value="C:membrane"/>
    <property type="evidence" value="ECO:0007669"/>
    <property type="project" value="UniProtKB-SubCell"/>
</dbReference>
<dbReference type="PANTHER" id="PTHR48021:SF1">
    <property type="entry name" value="GH07001P-RELATED"/>
    <property type="match status" value="1"/>
</dbReference>
<proteinExistence type="predicted"/>
<evidence type="ECO:0000256" key="2">
    <source>
        <dbReference type="ARBA" id="ARBA00022692"/>
    </source>
</evidence>
<dbReference type="EMBL" id="VUJU01006696">
    <property type="protein sequence ID" value="KAF0747841.1"/>
    <property type="molecule type" value="Genomic_DNA"/>
</dbReference>
<dbReference type="PANTHER" id="PTHR48021">
    <property type="match status" value="1"/>
</dbReference>
<dbReference type="GO" id="GO:0022857">
    <property type="term" value="F:transmembrane transporter activity"/>
    <property type="evidence" value="ECO:0007669"/>
    <property type="project" value="InterPro"/>
</dbReference>
<keyword evidence="4 5" id="KW-0472">Membrane</keyword>
<feature type="transmembrane region" description="Helical" evidence="5">
    <location>
        <begin position="172"/>
        <end position="190"/>
    </location>
</feature>
<organism evidence="6 7">
    <name type="scientific">Aphis craccivora</name>
    <name type="common">Cowpea aphid</name>
    <dbReference type="NCBI Taxonomy" id="307492"/>
    <lineage>
        <taxon>Eukaryota</taxon>
        <taxon>Metazoa</taxon>
        <taxon>Ecdysozoa</taxon>
        <taxon>Arthropoda</taxon>
        <taxon>Hexapoda</taxon>
        <taxon>Insecta</taxon>
        <taxon>Pterygota</taxon>
        <taxon>Neoptera</taxon>
        <taxon>Paraneoptera</taxon>
        <taxon>Hemiptera</taxon>
        <taxon>Sternorrhyncha</taxon>
        <taxon>Aphidomorpha</taxon>
        <taxon>Aphidoidea</taxon>
        <taxon>Aphididae</taxon>
        <taxon>Aphidini</taxon>
        <taxon>Aphis</taxon>
        <taxon>Aphis</taxon>
    </lineage>
</organism>
<feature type="transmembrane region" description="Helical" evidence="5">
    <location>
        <begin position="112"/>
        <end position="133"/>
    </location>
</feature>
<dbReference type="OrthoDB" id="6613239at2759"/>
<evidence type="ECO:0000256" key="4">
    <source>
        <dbReference type="ARBA" id="ARBA00023136"/>
    </source>
</evidence>
<dbReference type="InterPro" id="IPR050549">
    <property type="entry name" value="MFS_Trehalose_Transporter"/>
</dbReference>
<dbReference type="InterPro" id="IPR005828">
    <property type="entry name" value="MFS_sugar_transport-like"/>
</dbReference>
<evidence type="ECO:0000256" key="5">
    <source>
        <dbReference type="SAM" id="Phobius"/>
    </source>
</evidence>
<dbReference type="Proteomes" id="UP000478052">
    <property type="component" value="Unassembled WGS sequence"/>
</dbReference>
<protein>
    <submittedName>
        <fullName evidence="6">Facilitated trehalose transporter Tret1-2</fullName>
    </submittedName>
</protein>
<gene>
    <name evidence="6" type="ORF">FWK35_00027111</name>
</gene>
<comment type="caution">
    <text evidence="6">The sequence shown here is derived from an EMBL/GenBank/DDBJ whole genome shotgun (WGS) entry which is preliminary data.</text>
</comment>
<accession>A0A6G0Y2N8</accession>
<dbReference type="SUPFAM" id="SSF103473">
    <property type="entry name" value="MFS general substrate transporter"/>
    <property type="match status" value="1"/>
</dbReference>
<dbReference type="Pfam" id="PF00083">
    <property type="entry name" value="Sugar_tr"/>
    <property type="match status" value="1"/>
</dbReference>
<name>A0A6G0Y2N8_APHCR</name>
<evidence type="ECO:0000256" key="1">
    <source>
        <dbReference type="ARBA" id="ARBA00004141"/>
    </source>
</evidence>
<feature type="transmembrane region" description="Helical" evidence="5">
    <location>
        <begin position="327"/>
        <end position="345"/>
    </location>
</feature>
<comment type="subcellular location">
    <subcellularLocation>
        <location evidence="1">Membrane</location>
        <topology evidence="1">Multi-pass membrane protein</topology>
    </subcellularLocation>
</comment>
<evidence type="ECO:0000313" key="7">
    <source>
        <dbReference type="Proteomes" id="UP000478052"/>
    </source>
</evidence>
<dbReference type="AlphaFoldDB" id="A0A6G0Y2N8"/>
<feature type="transmembrane region" description="Helical" evidence="5">
    <location>
        <begin position="228"/>
        <end position="247"/>
    </location>
</feature>
<keyword evidence="7" id="KW-1185">Reference proteome</keyword>
<reference evidence="6 7" key="1">
    <citation type="submission" date="2019-08" db="EMBL/GenBank/DDBJ databases">
        <title>Whole genome of Aphis craccivora.</title>
        <authorList>
            <person name="Voronova N.V."/>
            <person name="Shulinski R.S."/>
            <person name="Bandarenka Y.V."/>
            <person name="Zhorov D.G."/>
            <person name="Warner D."/>
        </authorList>
    </citation>
    <scope>NUCLEOTIDE SEQUENCE [LARGE SCALE GENOMIC DNA]</scope>
    <source>
        <strain evidence="6">180601</strain>
        <tissue evidence="6">Whole Body</tissue>
    </source>
</reference>
<keyword evidence="3 5" id="KW-1133">Transmembrane helix</keyword>
<feature type="transmembrane region" description="Helical" evidence="5">
    <location>
        <begin position="196"/>
        <end position="216"/>
    </location>
</feature>
<dbReference type="PROSITE" id="PS00217">
    <property type="entry name" value="SUGAR_TRANSPORT_2"/>
    <property type="match status" value="1"/>
</dbReference>
<dbReference type="Gene3D" id="1.20.1250.20">
    <property type="entry name" value="MFS general substrate transporter like domains"/>
    <property type="match status" value="1"/>
</dbReference>
<dbReference type="InterPro" id="IPR036259">
    <property type="entry name" value="MFS_trans_sf"/>
</dbReference>
<feature type="transmembrane region" description="Helical" evidence="5">
    <location>
        <begin position="259"/>
        <end position="277"/>
    </location>
</feature>
<dbReference type="InterPro" id="IPR005829">
    <property type="entry name" value="Sugar_transporter_CS"/>
</dbReference>
<sequence>MNEKPFRRFSIFRHFFPDPKAMFVRENRSENRKIENPTTFNSCWRTIVATSLAPRGHRSIMASNPFIKISDNELMSLNYRGGKSLMVCKILMSRCLSIKPFIVLLESRIRQFIYTMLVASCSLTIGMCLEWTWCTTNIEMYQTLMLKNLLFLGAITSAGPAAIVASLIGLKAVLVIGMLFTLCGSVIIMYSMGVLMVLYTGRILQGFGAGIVYVIVPNYAAEIADPKIRSLLTGFHYIHLLIGMIFSRVTSEFYNYSNVNMGVVAMVVVNLLALLAVDDPPYYRMKFYEEWTSYVIKYLMLYGVIFETEDNHYLFLFFTQKRFRRPLLINVCLISIQQFFGHIFLTNKFQCLHGVLTISETIPNVTAIILLQSQISLGSCPKNDKDPDRMKSIDNIEYQKIFFFY</sequence>